<dbReference type="InterPro" id="IPR036264">
    <property type="entry name" value="Bact_exopeptidase_dim_dom"/>
</dbReference>
<keyword evidence="1" id="KW-0378">Hydrolase</keyword>
<dbReference type="CDD" id="cd05666">
    <property type="entry name" value="M20_Acy1-like"/>
    <property type="match status" value="1"/>
</dbReference>
<protein>
    <submittedName>
        <fullName evidence="3">M20 aminoacylase family protein</fullName>
    </submittedName>
</protein>
<dbReference type="SUPFAM" id="SSF53187">
    <property type="entry name" value="Zn-dependent exopeptidases"/>
    <property type="match status" value="1"/>
</dbReference>
<dbReference type="Proteomes" id="UP001501588">
    <property type="component" value="Unassembled WGS sequence"/>
</dbReference>
<dbReference type="InterPro" id="IPR011650">
    <property type="entry name" value="Peptidase_M20_dimer"/>
</dbReference>
<evidence type="ECO:0000313" key="3">
    <source>
        <dbReference type="EMBL" id="GAA0573632.1"/>
    </source>
</evidence>
<dbReference type="Pfam" id="PF01546">
    <property type="entry name" value="Peptidase_M20"/>
    <property type="match status" value="1"/>
</dbReference>
<dbReference type="Pfam" id="PF07687">
    <property type="entry name" value="M20_dimer"/>
    <property type="match status" value="1"/>
</dbReference>
<dbReference type="SUPFAM" id="SSF55031">
    <property type="entry name" value="Bacterial exopeptidase dimerisation domain"/>
    <property type="match status" value="1"/>
</dbReference>
<sequence length="391" mass="41898">MPVINRIADFAPEMAEWRQDLHANPELGFEEVRTSGVVAAKLAEWGIEVHRGMAKTGVVGVLRNGDSGRSVGLRADMDCLPMEEANNFAHRSTVPGRMHACGHDGHTATLLGAAKYLAETRNFDGTVHFFFQPAEEGGGGAKVMVDEGLFRRFPCDAVYGLHNDPAIPLGEAAVVAGTVLAASDRVGITVRGKGGHAARPHVAIDPVLVGSQIVVALQALVSRRTDPLDSSVISVTQFHAGSAGNVIPEVAELYGTVRTLRPETQDMMERLIAQVAQNTAAAHDAEAVVKYVRGYPPTVNHAAETERAALAAARVLGQERVLRDRPPVMGGEDFSYMLLERPGCFVKMGQLGKDGRGGVSLHNPKYDFNDEMLPVGASFFAALVEQELPRP</sequence>
<accession>A0ABP3PXB4</accession>
<keyword evidence="4" id="KW-1185">Reference proteome</keyword>
<dbReference type="InterPro" id="IPR002933">
    <property type="entry name" value="Peptidase_M20"/>
</dbReference>
<reference evidence="4" key="1">
    <citation type="journal article" date="2019" name="Int. J. Syst. Evol. Microbiol.">
        <title>The Global Catalogue of Microorganisms (GCM) 10K type strain sequencing project: providing services to taxonomists for standard genome sequencing and annotation.</title>
        <authorList>
            <consortium name="The Broad Institute Genomics Platform"/>
            <consortium name="The Broad Institute Genome Sequencing Center for Infectious Disease"/>
            <person name="Wu L."/>
            <person name="Ma J."/>
        </authorList>
    </citation>
    <scope>NUCLEOTIDE SEQUENCE [LARGE SCALE GENOMIC DNA]</scope>
    <source>
        <strain evidence="4">JCM 9933</strain>
    </source>
</reference>
<dbReference type="InterPro" id="IPR017439">
    <property type="entry name" value="Amidohydrolase"/>
</dbReference>
<dbReference type="PIRSF" id="PIRSF005962">
    <property type="entry name" value="Pept_M20D_amidohydro"/>
    <property type="match status" value="1"/>
</dbReference>
<comment type="caution">
    <text evidence="3">The sequence shown here is derived from an EMBL/GenBank/DDBJ whole genome shotgun (WGS) entry which is preliminary data.</text>
</comment>
<evidence type="ECO:0000313" key="4">
    <source>
        <dbReference type="Proteomes" id="UP001501588"/>
    </source>
</evidence>
<gene>
    <name evidence="3" type="ORF">GCM10009416_10380</name>
</gene>
<dbReference type="PANTHER" id="PTHR11014:SF63">
    <property type="entry name" value="METALLOPEPTIDASE, PUTATIVE (AFU_ORTHOLOGUE AFUA_6G09600)-RELATED"/>
    <property type="match status" value="1"/>
</dbReference>
<evidence type="ECO:0000256" key="1">
    <source>
        <dbReference type="ARBA" id="ARBA00022801"/>
    </source>
</evidence>
<dbReference type="NCBIfam" id="TIGR01891">
    <property type="entry name" value="amidohydrolases"/>
    <property type="match status" value="1"/>
</dbReference>
<proteinExistence type="predicted"/>
<name>A0ABP3PXB4_9PROT</name>
<dbReference type="Gene3D" id="3.40.630.10">
    <property type="entry name" value="Zn peptidases"/>
    <property type="match status" value="1"/>
</dbReference>
<feature type="domain" description="Peptidase M20 dimerisation" evidence="2">
    <location>
        <begin position="188"/>
        <end position="282"/>
    </location>
</feature>
<dbReference type="PANTHER" id="PTHR11014">
    <property type="entry name" value="PEPTIDASE M20 FAMILY MEMBER"/>
    <property type="match status" value="1"/>
</dbReference>
<dbReference type="EMBL" id="BAAAFZ010000008">
    <property type="protein sequence ID" value="GAA0573632.1"/>
    <property type="molecule type" value="Genomic_DNA"/>
</dbReference>
<evidence type="ECO:0000259" key="2">
    <source>
        <dbReference type="Pfam" id="PF07687"/>
    </source>
</evidence>
<dbReference type="RefSeq" id="WP_343894094.1">
    <property type="nucleotide sequence ID" value="NZ_BAAAFZ010000008.1"/>
</dbReference>
<organism evidence="3 4">
    <name type="scientific">Craurococcus roseus</name>
    <dbReference type="NCBI Taxonomy" id="77585"/>
    <lineage>
        <taxon>Bacteria</taxon>
        <taxon>Pseudomonadati</taxon>
        <taxon>Pseudomonadota</taxon>
        <taxon>Alphaproteobacteria</taxon>
        <taxon>Acetobacterales</taxon>
        <taxon>Acetobacteraceae</taxon>
        <taxon>Craurococcus</taxon>
    </lineage>
</organism>
<dbReference type="Gene3D" id="3.30.70.360">
    <property type="match status" value="1"/>
</dbReference>